<geneLocation type="plasmid" evidence="2">
    <name>Tros</name>
</geneLocation>
<name>B9L316_THERP</name>
<sequence length="121" mass="13450">MSVYEYRPKVPSRDQLRESMRTGSLRVVFDPTADELLVFWRECERPAVSIFLTEPDWLALLVDPDTHEVIGFHIEAFRQRAVREVPELSAVLAHAARDGESAAQGTAETLAALLGRSATAA</sequence>
<keyword evidence="1" id="KW-0614">Plasmid</keyword>
<evidence type="ECO:0000313" key="2">
    <source>
        <dbReference type="Proteomes" id="UP000000447"/>
    </source>
</evidence>
<reference evidence="1 2" key="1">
    <citation type="journal article" date="2009" name="PLoS ONE">
        <title>Complete genome sequence of the aerobic CO-oxidizing thermophile Thermomicrobium roseum.</title>
        <authorList>
            <person name="Wu D."/>
            <person name="Raymond J."/>
            <person name="Wu M."/>
            <person name="Chatterji S."/>
            <person name="Ren Q."/>
            <person name="Graham J.E."/>
            <person name="Bryant D.A."/>
            <person name="Robb F."/>
            <person name="Colman A."/>
            <person name="Tallon L.J."/>
            <person name="Badger J.H."/>
            <person name="Madupu R."/>
            <person name="Ward N.L."/>
            <person name="Eisen J.A."/>
        </authorList>
    </citation>
    <scope>NUCLEOTIDE SEQUENCE [LARGE SCALE GENOMIC DNA]</scope>
    <source>
        <strain evidence="2">ATCC 27502 / DSM 5159 / P-2</strain>
        <plasmid evidence="1">unnamed</plasmid>
    </source>
</reference>
<organism evidence="1 2">
    <name type="scientific">Thermomicrobium roseum (strain ATCC 27502 / DSM 5159 / P-2)</name>
    <dbReference type="NCBI Taxonomy" id="309801"/>
    <lineage>
        <taxon>Bacteria</taxon>
        <taxon>Pseudomonadati</taxon>
        <taxon>Thermomicrobiota</taxon>
        <taxon>Thermomicrobia</taxon>
        <taxon>Thermomicrobiales</taxon>
        <taxon>Thermomicrobiaceae</taxon>
        <taxon>Thermomicrobium</taxon>
    </lineage>
</organism>
<protein>
    <submittedName>
        <fullName evidence="1">Uncharacterized protein</fullName>
    </submittedName>
</protein>
<keyword evidence="2" id="KW-1185">Reference proteome</keyword>
<gene>
    <name evidence="1" type="ordered locus">trd_A0180</name>
</gene>
<dbReference type="Proteomes" id="UP000000447">
    <property type="component" value="Plasmid unnamed"/>
</dbReference>
<dbReference type="HOGENOM" id="CLU_2036956_0_0_0"/>
<dbReference type="KEGG" id="tro:trd_A0180"/>
<accession>B9L316</accession>
<evidence type="ECO:0000313" key="1">
    <source>
        <dbReference type="EMBL" id="ACM07230.1"/>
    </source>
</evidence>
<dbReference type="AlphaFoldDB" id="B9L316"/>
<proteinExistence type="predicted"/>
<dbReference type="RefSeq" id="WP_012643217.1">
    <property type="nucleotide sequence ID" value="NC_011961.1"/>
</dbReference>
<dbReference type="EMBL" id="CP001276">
    <property type="protein sequence ID" value="ACM07230.1"/>
    <property type="molecule type" value="Genomic_DNA"/>
</dbReference>